<evidence type="ECO:0000256" key="1">
    <source>
        <dbReference type="ARBA" id="ARBA00008061"/>
    </source>
</evidence>
<feature type="domain" description="Glycosyl hydrolase family 13 catalytic" evidence="4">
    <location>
        <begin position="12"/>
        <end position="418"/>
    </location>
</feature>
<proteinExistence type="inferred from homology"/>
<comment type="similarity">
    <text evidence="1 2">Belongs to the glycosyl hydrolase 13 family.</text>
</comment>
<dbReference type="EC" id="3.2.1.1" evidence="3"/>
<sequence>MTYWWKNTVIYEVYVDKFAKNFRGMTEKLDYLKELGIDCIWLLPHYPSPMVDGGYDISDYMNIRPELGTLDDFSNFINKVHKMGIRVIIDFVLNHVSIEHPWFKEASSSKRNSKRDYFLWSETGKEFSLAYNPFSHMTEGNWKFNKKTGDYYYATFFDEQADLNWDNPEVFSECIKIIDFWAKLGVDGFRLDAVGHLLKREGTDCRHLPEVHQILKKLRSYLDKNWPGVVFLAEAGGRYRETMAYFGNGDECHLVFHFGLMSYIHLAFKRNDFSILKKIVNESSNIPENCQWATFISNHDEITFTPLDKPEREEMVSWLDPENKYSFRGGRGVSMRIATIFRGDKNKIVDIFKTLFSLSGSPVIYYGSEIGMENIKLDKKPIDSRKYVRGDFDWDEADKQIKDPSSLYNKIKGIIFGRTLNSR</sequence>
<dbReference type="InterPro" id="IPR045857">
    <property type="entry name" value="O16G_dom_2"/>
</dbReference>
<evidence type="ECO:0000256" key="3">
    <source>
        <dbReference type="RuleBase" id="RU361134"/>
    </source>
</evidence>
<keyword evidence="3" id="KW-0119">Carbohydrate metabolism</keyword>
<evidence type="ECO:0000256" key="2">
    <source>
        <dbReference type="RuleBase" id="RU003615"/>
    </source>
</evidence>
<dbReference type="PRINTS" id="PR00110">
    <property type="entry name" value="ALPHAAMYLASE"/>
</dbReference>
<keyword evidence="3" id="KW-0378">Hydrolase</keyword>
<dbReference type="Pfam" id="PF00128">
    <property type="entry name" value="Alpha-amylase"/>
    <property type="match status" value="1"/>
</dbReference>
<accession>A0A1F8EG36</accession>
<dbReference type="SMART" id="SM00642">
    <property type="entry name" value="Aamy"/>
    <property type="match status" value="1"/>
</dbReference>
<protein>
    <recommendedName>
        <fullName evidence="3">Alpha-amylase</fullName>
        <ecNumber evidence="3">3.2.1.1</ecNumber>
    </recommendedName>
</protein>
<gene>
    <name evidence="5" type="ORF">A2650_04970</name>
</gene>
<dbReference type="GO" id="GO:0043169">
    <property type="term" value="F:cation binding"/>
    <property type="evidence" value="ECO:0007669"/>
    <property type="project" value="InterPro"/>
</dbReference>
<dbReference type="InterPro" id="IPR006047">
    <property type="entry name" value="GH13_cat_dom"/>
</dbReference>
<evidence type="ECO:0000259" key="4">
    <source>
        <dbReference type="SMART" id="SM00642"/>
    </source>
</evidence>
<dbReference type="Gene3D" id="3.20.20.80">
    <property type="entry name" value="Glycosidases"/>
    <property type="match status" value="1"/>
</dbReference>
<dbReference type="PANTHER" id="PTHR10357">
    <property type="entry name" value="ALPHA-AMYLASE FAMILY MEMBER"/>
    <property type="match status" value="1"/>
</dbReference>
<dbReference type="Gene3D" id="3.90.400.10">
    <property type="entry name" value="Oligo-1,6-glucosidase, Domain 2"/>
    <property type="match status" value="1"/>
</dbReference>
<evidence type="ECO:0000313" key="5">
    <source>
        <dbReference type="EMBL" id="OGM99791.1"/>
    </source>
</evidence>
<dbReference type="AlphaFoldDB" id="A0A1F8EG36"/>
<dbReference type="Proteomes" id="UP000177117">
    <property type="component" value="Unassembled WGS sequence"/>
</dbReference>
<reference evidence="5 6" key="1">
    <citation type="journal article" date="2016" name="Nat. Commun.">
        <title>Thousands of microbial genomes shed light on interconnected biogeochemical processes in an aquifer system.</title>
        <authorList>
            <person name="Anantharaman K."/>
            <person name="Brown C.T."/>
            <person name="Hug L.A."/>
            <person name="Sharon I."/>
            <person name="Castelle C.J."/>
            <person name="Probst A.J."/>
            <person name="Thomas B.C."/>
            <person name="Singh A."/>
            <person name="Wilkins M.J."/>
            <person name="Karaoz U."/>
            <person name="Brodie E.L."/>
            <person name="Williams K.H."/>
            <person name="Hubbard S.S."/>
            <person name="Banfield J.F."/>
        </authorList>
    </citation>
    <scope>NUCLEOTIDE SEQUENCE [LARGE SCALE GENOMIC DNA]</scope>
</reference>
<evidence type="ECO:0000313" key="6">
    <source>
        <dbReference type="Proteomes" id="UP000177117"/>
    </source>
</evidence>
<name>A0A1F8EG36_9BACT</name>
<dbReference type="GO" id="GO:0004556">
    <property type="term" value="F:alpha-amylase activity"/>
    <property type="evidence" value="ECO:0007669"/>
    <property type="project" value="UniProtKB-UniRule"/>
</dbReference>
<dbReference type="GO" id="GO:0005975">
    <property type="term" value="P:carbohydrate metabolic process"/>
    <property type="evidence" value="ECO:0007669"/>
    <property type="project" value="InterPro"/>
</dbReference>
<dbReference type="EMBL" id="MGJD01000035">
    <property type="protein sequence ID" value="OGM99791.1"/>
    <property type="molecule type" value="Genomic_DNA"/>
</dbReference>
<dbReference type="InterPro" id="IPR006046">
    <property type="entry name" value="Alpha_amylase"/>
</dbReference>
<dbReference type="InterPro" id="IPR017853">
    <property type="entry name" value="GH"/>
</dbReference>
<organism evidence="5 6">
    <name type="scientific">Candidatus Yanofskybacteria bacterium RIFCSPHIGHO2_01_FULL_41_53</name>
    <dbReference type="NCBI Taxonomy" id="1802663"/>
    <lineage>
        <taxon>Bacteria</taxon>
        <taxon>Candidatus Yanofskyibacteriota</taxon>
    </lineage>
</organism>
<keyword evidence="3" id="KW-0326">Glycosidase</keyword>
<comment type="caution">
    <text evidence="5">The sequence shown here is derived from an EMBL/GenBank/DDBJ whole genome shotgun (WGS) entry which is preliminary data.</text>
</comment>
<dbReference type="PANTHER" id="PTHR10357:SF219">
    <property type="entry name" value="MALTOSE ALPHA-D-GLUCOSYLTRANSFERASE"/>
    <property type="match status" value="1"/>
</dbReference>
<comment type="catalytic activity">
    <reaction evidence="3">
        <text>Endohydrolysis of (1-&gt;4)-alpha-D-glucosidic linkages in polysaccharides containing three or more (1-&gt;4)-alpha-linked D-glucose units.</text>
        <dbReference type="EC" id="3.2.1.1"/>
    </reaction>
</comment>
<dbReference type="SUPFAM" id="SSF51445">
    <property type="entry name" value="(Trans)glycosidases"/>
    <property type="match status" value="1"/>
</dbReference>